<evidence type="ECO:0000313" key="2">
    <source>
        <dbReference type="Proteomes" id="UP001165962"/>
    </source>
</evidence>
<reference evidence="1" key="1">
    <citation type="submission" date="2020-03" db="EMBL/GenBank/DDBJ databases">
        <title>Draft sequencing of Paenibacilllus sp. S3N08.</title>
        <authorList>
            <person name="Kim D.-U."/>
        </authorList>
    </citation>
    <scope>NUCLEOTIDE SEQUENCE</scope>
    <source>
        <strain evidence="1">S3N08</strain>
    </source>
</reference>
<organism evidence="1 2">
    <name type="scientific">Paenibacillus agricola</name>
    <dbReference type="NCBI Taxonomy" id="2716264"/>
    <lineage>
        <taxon>Bacteria</taxon>
        <taxon>Bacillati</taxon>
        <taxon>Bacillota</taxon>
        <taxon>Bacilli</taxon>
        <taxon>Bacillales</taxon>
        <taxon>Paenibacillaceae</taxon>
        <taxon>Paenibacillus</taxon>
    </lineage>
</organism>
<gene>
    <name evidence="1" type="ORF">G9U52_14975</name>
</gene>
<dbReference type="RefSeq" id="WP_166150902.1">
    <property type="nucleotide sequence ID" value="NZ_JAAOIW010000005.1"/>
</dbReference>
<keyword evidence="2" id="KW-1185">Reference proteome</keyword>
<sequence>MSETAEFIVVLVDDLSTQREINGVFELLTTPNFRLVAYAKGSQMCGVNHRGRRPTLIIDAIKEREGYGNITFDEWYSNCVLPSAVRAKLIKLR</sequence>
<comment type="caution">
    <text evidence="1">The sequence shown here is derived from an EMBL/GenBank/DDBJ whole genome shotgun (WGS) entry which is preliminary data.</text>
</comment>
<dbReference type="Proteomes" id="UP001165962">
    <property type="component" value="Unassembled WGS sequence"/>
</dbReference>
<protein>
    <submittedName>
        <fullName evidence="1">Uncharacterized protein</fullName>
    </submittedName>
</protein>
<dbReference type="EMBL" id="JAAOIW010000005">
    <property type="protein sequence ID" value="NHN31140.1"/>
    <property type="molecule type" value="Genomic_DNA"/>
</dbReference>
<accession>A0ABX0JBR2</accession>
<evidence type="ECO:0000313" key="1">
    <source>
        <dbReference type="EMBL" id="NHN31140.1"/>
    </source>
</evidence>
<name>A0ABX0JBR2_9BACL</name>
<proteinExistence type="predicted"/>